<accession>A0A1Y2K140</accession>
<dbReference type="SUPFAM" id="SSF74653">
    <property type="entry name" value="TolA/TonB C-terminal domain"/>
    <property type="match status" value="1"/>
</dbReference>
<evidence type="ECO:0000313" key="1">
    <source>
        <dbReference type="EMBL" id="OSM01751.1"/>
    </source>
</evidence>
<name>A0A1Y2K140_9PROT</name>
<dbReference type="AlphaFoldDB" id="A0A1Y2K140"/>
<dbReference type="Proteomes" id="UP000194003">
    <property type="component" value="Unassembled WGS sequence"/>
</dbReference>
<organism evidence="1 2">
    <name type="scientific">Magnetofaba australis IT-1</name>
    <dbReference type="NCBI Taxonomy" id="1434232"/>
    <lineage>
        <taxon>Bacteria</taxon>
        <taxon>Pseudomonadati</taxon>
        <taxon>Pseudomonadota</taxon>
        <taxon>Magnetococcia</taxon>
        <taxon>Magnetococcales</taxon>
        <taxon>Magnetococcaceae</taxon>
        <taxon>Magnetofaba</taxon>
    </lineage>
</organism>
<keyword evidence="2" id="KW-1185">Reference proteome</keyword>
<dbReference type="Pfam" id="PF13103">
    <property type="entry name" value="TonB_2"/>
    <property type="match status" value="1"/>
</dbReference>
<sequence>MLDILKSSGNRAYDGSVSRAIGLTRNLPQPPPHCNWCRQPIDVVFQPE</sequence>
<proteinExistence type="predicted"/>
<dbReference type="STRING" id="1434232.MAIT1_01784"/>
<protein>
    <submittedName>
        <fullName evidence="1">Uncharacterized protein</fullName>
    </submittedName>
</protein>
<comment type="caution">
    <text evidence="1">The sequence shown here is derived from an EMBL/GenBank/DDBJ whole genome shotgun (WGS) entry which is preliminary data.</text>
</comment>
<evidence type="ECO:0000313" key="2">
    <source>
        <dbReference type="Proteomes" id="UP000194003"/>
    </source>
</evidence>
<gene>
    <name evidence="1" type="ORF">MAIT1_01784</name>
</gene>
<reference evidence="1 2" key="1">
    <citation type="journal article" date="2016" name="BMC Genomics">
        <title>Combined genomic and structural analyses of a cultured magnetotactic bacterium reveals its niche adaptation to a dynamic environment.</title>
        <authorList>
            <person name="Araujo A.C."/>
            <person name="Morillo V."/>
            <person name="Cypriano J."/>
            <person name="Teixeira L.C."/>
            <person name="Leao P."/>
            <person name="Lyra S."/>
            <person name="Almeida L.G."/>
            <person name="Bazylinski D.A."/>
            <person name="Vasconcellos A.T."/>
            <person name="Abreu F."/>
            <person name="Lins U."/>
        </authorList>
    </citation>
    <scope>NUCLEOTIDE SEQUENCE [LARGE SCALE GENOMIC DNA]</scope>
    <source>
        <strain evidence="1 2">IT-1</strain>
    </source>
</reference>
<dbReference type="EMBL" id="LVJN01000020">
    <property type="protein sequence ID" value="OSM01751.1"/>
    <property type="molecule type" value="Genomic_DNA"/>
</dbReference>